<feature type="compositionally biased region" description="Low complexity" evidence="1">
    <location>
        <begin position="166"/>
        <end position="176"/>
    </location>
</feature>
<dbReference type="Proteomes" id="UP000595140">
    <property type="component" value="Unassembled WGS sequence"/>
</dbReference>
<keyword evidence="4" id="KW-1185">Reference proteome</keyword>
<accession>A0A484L807</accession>
<dbReference type="AlphaFoldDB" id="A0A484L807"/>
<dbReference type="Gene3D" id="1.20.120.1750">
    <property type="match status" value="1"/>
</dbReference>
<feature type="region of interest" description="Disordered" evidence="1">
    <location>
        <begin position="161"/>
        <end position="195"/>
    </location>
</feature>
<name>A0A484L807_9ASTE</name>
<dbReference type="SUPFAM" id="SSF90209">
    <property type="entry name" value="Ran binding protein zinc finger-like"/>
    <property type="match status" value="1"/>
</dbReference>
<evidence type="ECO:0000313" key="4">
    <source>
        <dbReference type="Proteomes" id="UP000595140"/>
    </source>
</evidence>
<dbReference type="Gene3D" id="2.30.30.380">
    <property type="entry name" value="Zn-finger domain of Sec23/24"/>
    <property type="match status" value="1"/>
</dbReference>
<dbReference type="OrthoDB" id="10009520at2759"/>
<gene>
    <name evidence="3" type="ORF">CCAM_LOCUS14216</name>
</gene>
<dbReference type="InterPro" id="IPR045840">
    <property type="entry name" value="Ariadne"/>
</dbReference>
<proteinExistence type="predicted"/>
<feature type="domain" description="Ariadne" evidence="2">
    <location>
        <begin position="7"/>
        <end position="154"/>
    </location>
</feature>
<evidence type="ECO:0000256" key="1">
    <source>
        <dbReference type="SAM" id="MobiDB-lite"/>
    </source>
</evidence>
<evidence type="ECO:0000259" key="2">
    <source>
        <dbReference type="Pfam" id="PF19422"/>
    </source>
</evidence>
<dbReference type="Pfam" id="PF19422">
    <property type="entry name" value="Ariadne"/>
    <property type="match status" value="1"/>
</dbReference>
<reference evidence="3 4" key="1">
    <citation type="submission" date="2018-04" db="EMBL/GenBank/DDBJ databases">
        <authorList>
            <person name="Vogel A."/>
        </authorList>
    </citation>
    <scope>NUCLEOTIDE SEQUENCE [LARGE SCALE GENOMIC DNA]</scope>
</reference>
<dbReference type="EMBL" id="OOIL02001115">
    <property type="protein sequence ID" value="VFQ72440.1"/>
    <property type="molecule type" value="Genomic_DNA"/>
</dbReference>
<sequence length="222" mass="25199">MAKNSLERYTHYYERWATNQSSRQKAQSDLLQMQEVHLVKLSEIQCEPETQLNFIIEAWQQIVECRRVLKWTYAYGYYLPEAEKAKRQFFEYLQGEAEAGLERLHQCAEKELNGFLNSMGPSKDFNHFRTKLSGLTTVTRNYFENLVRALENGLSDVDAQGEGCSKTGSKNAAGNKAKGGGRGKRGSSKTTDDSGGWACDQCTYMNPKSAATACQMCHIHRR</sequence>
<organism evidence="3 4">
    <name type="scientific">Cuscuta campestris</name>
    <dbReference type="NCBI Taxonomy" id="132261"/>
    <lineage>
        <taxon>Eukaryota</taxon>
        <taxon>Viridiplantae</taxon>
        <taxon>Streptophyta</taxon>
        <taxon>Embryophyta</taxon>
        <taxon>Tracheophyta</taxon>
        <taxon>Spermatophyta</taxon>
        <taxon>Magnoliopsida</taxon>
        <taxon>eudicotyledons</taxon>
        <taxon>Gunneridae</taxon>
        <taxon>Pentapetalae</taxon>
        <taxon>asterids</taxon>
        <taxon>lamiids</taxon>
        <taxon>Solanales</taxon>
        <taxon>Convolvulaceae</taxon>
        <taxon>Cuscuteae</taxon>
        <taxon>Cuscuta</taxon>
        <taxon>Cuscuta subgen. Grammica</taxon>
        <taxon>Cuscuta sect. Cleistogrammica</taxon>
    </lineage>
</organism>
<evidence type="ECO:0000313" key="3">
    <source>
        <dbReference type="EMBL" id="VFQ72440.1"/>
    </source>
</evidence>
<dbReference type="InterPro" id="IPR036443">
    <property type="entry name" value="Znf_RanBP2_sf"/>
</dbReference>
<protein>
    <recommendedName>
        <fullName evidence="2">Ariadne domain-containing protein</fullName>
    </recommendedName>
</protein>